<proteinExistence type="inferred from homology"/>
<dbReference type="Pfam" id="PF08450">
    <property type="entry name" value="SGL"/>
    <property type="match status" value="1"/>
</dbReference>
<feature type="binding site" evidence="3">
    <location>
        <position position="148"/>
    </location>
    <ligand>
        <name>a divalent metal cation</name>
        <dbReference type="ChEBI" id="CHEBI:60240"/>
    </ligand>
</feature>
<evidence type="ECO:0000313" key="6">
    <source>
        <dbReference type="EMBL" id="TXC83759.1"/>
    </source>
</evidence>
<organism evidence="6 7">
    <name type="scientific">Paraburkholderia azotifigens</name>
    <dbReference type="NCBI Taxonomy" id="2057004"/>
    <lineage>
        <taxon>Bacteria</taxon>
        <taxon>Pseudomonadati</taxon>
        <taxon>Pseudomonadota</taxon>
        <taxon>Betaproteobacteria</taxon>
        <taxon>Burkholderiales</taxon>
        <taxon>Burkholderiaceae</taxon>
        <taxon>Paraburkholderia</taxon>
    </lineage>
</organism>
<evidence type="ECO:0000313" key="8">
    <source>
        <dbReference type="Proteomes" id="UP001481677"/>
    </source>
</evidence>
<dbReference type="EC" id="3.1.1.99" evidence="5"/>
<dbReference type="GO" id="GO:0004341">
    <property type="term" value="F:gluconolactonase activity"/>
    <property type="evidence" value="ECO:0007669"/>
    <property type="project" value="TreeGrafter"/>
</dbReference>
<evidence type="ECO:0000256" key="3">
    <source>
        <dbReference type="PIRSR" id="PIRSR605511-2"/>
    </source>
</evidence>
<dbReference type="Proteomes" id="UP001481677">
    <property type="component" value="Unassembled WGS sequence"/>
</dbReference>
<reference evidence="5 8" key="3">
    <citation type="submission" date="2024-01" db="EMBL/GenBank/DDBJ databases">
        <title>The diversity of rhizobia nodulating Mimosa spp. in eleven states of Brazil covering several biomes is determined by host plant, location, and edaphic factors.</title>
        <authorList>
            <person name="Rouws L."/>
            <person name="Barauna A."/>
            <person name="Beukes C."/>
            <person name="De Faria S.M."/>
            <person name="Gross E."/>
            <person name="Dos Reis Junior F.B."/>
            <person name="Simon M."/>
            <person name="Maluk M."/>
            <person name="Odee D.W."/>
            <person name="Kenicer G."/>
            <person name="Young J.P.W."/>
            <person name="Reis V.M."/>
            <person name="Zilli J."/>
            <person name="James E.K."/>
        </authorList>
    </citation>
    <scope>NUCLEOTIDE SEQUENCE [LARGE SCALE GENOMIC DNA]</scope>
    <source>
        <strain evidence="5 8">JPY530</strain>
    </source>
</reference>
<dbReference type="GO" id="GO:0005509">
    <property type="term" value="F:calcium ion binding"/>
    <property type="evidence" value="ECO:0007669"/>
    <property type="project" value="TreeGrafter"/>
</dbReference>
<comment type="similarity">
    <text evidence="1">Belongs to the SMP-30/CGR1 family.</text>
</comment>
<keyword evidence="3" id="KW-0862">Zinc</keyword>
<dbReference type="EMBL" id="VOQS01000003">
    <property type="protein sequence ID" value="TXC83759.1"/>
    <property type="molecule type" value="Genomic_DNA"/>
</dbReference>
<dbReference type="GO" id="GO:0019853">
    <property type="term" value="P:L-ascorbic acid biosynthetic process"/>
    <property type="evidence" value="ECO:0007669"/>
    <property type="project" value="TreeGrafter"/>
</dbReference>
<evidence type="ECO:0000259" key="4">
    <source>
        <dbReference type="Pfam" id="PF08450"/>
    </source>
</evidence>
<accession>A0A5C6VFV3</accession>
<evidence type="ECO:0000313" key="7">
    <source>
        <dbReference type="Proteomes" id="UP000321776"/>
    </source>
</evidence>
<feature type="binding site" evidence="3">
    <location>
        <position position="103"/>
    </location>
    <ligand>
        <name>substrate</name>
    </ligand>
</feature>
<dbReference type="PANTHER" id="PTHR10907">
    <property type="entry name" value="REGUCALCIN"/>
    <property type="match status" value="1"/>
</dbReference>
<comment type="caution">
    <text evidence="6">The sequence shown here is derived from an EMBL/GenBank/DDBJ whole genome shotgun (WGS) entry which is preliminary data.</text>
</comment>
<evidence type="ECO:0000313" key="5">
    <source>
        <dbReference type="EMBL" id="MEM5340676.1"/>
    </source>
</evidence>
<evidence type="ECO:0000256" key="1">
    <source>
        <dbReference type="ARBA" id="ARBA00008853"/>
    </source>
</evidence>
<dbReference type="RefSeq" id="WP_028366754.1">
    <property type="nucleotide sequence ID" value="NZ_JAZHFZ010000005.1"/>
</dbReference>
<dbReference type="SUPFAM" id="SSF63829">
    <property type="entry name" value="Calcium-dependent phosphotriesterase"/>
    <property type="match status" value="1"/>
</dbReference>
<evidence type="ECO:0000256" key="2">
    <source>
        <dbReference type="PIRSR" id="PIRSR605511-1"/>
    </source>
</evidence>
<dbReference type="Proteomes" id="UP000321776">
    <property type="component" value="Unassembled WGS sequence"/>
</dbReference>
<feature type="binding site" evidence="3">
    <location>
        <position position="18"/>
    </location>
    <ligand>
        <name>a divalent metal cation</name>
        <dbReference type="ChEBI" id="CHEBI:60240"/>
    </ligand>
</feature>
<dbReference type="InterPro" id="IPR013658">
    <property type="entry name" value="SGL"/>
</dbReference>
<name>A0A5C6VFV3_9BURK</name>
<reference evidence="6" key="2">
    <citation type="submission" date="2019-08" db="EMBL/GenBank/DDBJ databases">
        <authorList>
            <person name="Im W.-T."/>
        </authorList>
    </citation>
    <scope>NUCLEOTIDE SEQUENCE</scope>
    <source>
        <strain evidence="6">NF 2-5-3</strain>
    </source>
</reference>
<sequence length="300" mass="32804">MPSSDLRCVLDARAQLGECPRWDERERVLYWVDILEPALHRFDPATGIDGTLALPEHIGCFSLVEGGGFIAGLRSGIWLLDEMARPVRQLAANPEDVRTSRFNDGRCDASGRFFAGTIDEPKAGGNAHLYRVADGDLQALSSGLLTSNGLAFSPDSRWLYHSDTPNFTIYRREYDLATGACGEAEVWARIQPTADDRGRPDGAAIDAEGYYWSAFYEGGRVVRFAPDGTVDAAHPVPVRCPTMCAFGGDDLRTLYITSARAGRGAEELEREPLAGGLFAMRTDVPGLPEPRWRESASTFA</sequence>
<dbReference type="Gene3D" id="2.120.10.30">
    <property type="entry name" value="TolB, C-terminal domain"/>
    <property type="match status" value="1"/>
</dbReference>
<dbReference type="PRINTS" id="PR01790">
    <property type="entry name" value="SMP30FAMILY"/>
</dbReference>
<dbReference type="AlphaFoldDB" id="A0A5C6VFV3"/>
<keyword evidence="3" id="KW-0479">Metal-binding</keyword>
<comment type="cofactor">
    <cofactor evidence="3">
        <name>Zn(2+)</name>
        <dbReference type="ChEBI" id="CHEBI:29105"/>
    </cofactor>
    <text evidence="3">Binds 1 divalent metal cation per subunit.</text>
</comment>
<keyword evidence="5" id="KW-0378">Hydrolase</keyword>
<reference evidence="6 7" key="1">
    <citation type="journal article" date="2018" name="Int. J. Syst. Evol. Microbiol.">
        <title>Paraburkholderia azotifigens sp. nov., a nitrogen-fixing bacterium isolated from paddy soil.</title>
        <authorList>
            <person name="Choi G.M."/>
            <person name="Im W.T."/>
        </authorList>
    </citation>
    <scope>NUCLEOTIDE SEQUENCE [LARGE SCALE GENOMIC DNA]</scope>
    <source>
        <strain evidence="6 7">NF 2-5-3</strain>
    </source>
</reference>
<feature type="active site" description="Proton donor/acceptor" evidence="2">
    <location>
        <position position="201"/>
    </location>
</feature>
<feature type="binding site" evidence="3">
    <location>
        <position position="101"/>
    </location>
    <ligand>
        <name>substrate</name>
    </ligand>
</feature>
<dbReference type="InterPro" id="IPR005511">
    <property type="entry name" value="SMP-30"/>
</dbReference>
<feature type="binding site" evidence="3">
    <location>
        <position position="201"/>
    </location>
    <ligand>
        <name>a divalent metal cation</name>
        <dbReference type="ChEBI" id="CHEBI:60240"/>
    </ligand>
</feature>
<dbReference type="PANTHER" id="PTHR10907:SF47">
    <property type="entry name" value="REGUCALCIN"/>
    <property type="match status" value="1"/>
</dbReference>
<gene>
    <name evidence="6" type="ORF">FRZ40_25735</name>
    <name evidence="5" type="ORF">V4C56_13735</name>
</gene>
<feature type="domain" description="SMP-30/Gluconolactonase/LRE-like region" evidence="4">
    <location>
        <begin position="16"/>
        <end position="260"/>
    </location>
</feature>
<keyword evidence="8" id="KW-1185">Reference proteome</keyword>
<dbReference type="EMBL" id="JAZHGA010000008">
    <property type="protein sequence ID" value="MEM5340676.1"/>
    <property type="molecule type" value="Genomic_DNA"/>
</dbReference>
<protein>
    <submittedName>
        <fullName evidence="6">SMP-30/gluconolactonase/LRE family protein</fullName>
        <ecNumber evidence="5">3.1.1.99</ecNumber>
    </submittedName>
</protein>
<dbReference type="InterPro" id="IPR011042">
    <property type="entry name" value="6-blade_b-propeller_TolB-like"/>
</dbReference>